<accession>A0ABY5SGZ2</accession>
<name>A0ABY5SGZ2_9BACL</name>
<dbReference type="InterPro" id="IPR013022">
    <property type="entry name" value="Xyl_isomerase-like_TIM-brl"/>
</dbReference>
<proteinExistence type="predicted"/>
<dbReference type="RefSeq" id="WP_258388052.1">
    <property type="nucleotide sequence ID" value="NZ_CP091430.1"/>
</dbReference>
<dbReference type="PANTHER" id="PTHR12110">
    <property type="entry name" value="HYDROXYPYRUVATE ISOMERASE"/>
    <property type="match status" value="1"/>
</dbReference>
<evidence type="ECO:0000313" key="3">
    <source>
        <dbReference type="Proteomes" id="UP001057877"/>
    </source>
</evidence>
<dbReference type="GO" id="GO:0016853">
    <property type="term" value="F:isomerase activity"/>
    <property type="evidence" value="ECO:0007669"/>
    <property type="project" value="UniProtKB-KW"/>
</dbReference>
<dbReference type="Proteomes" id="UP001057877">
    <property type="component" value="Chromosome"/>
</dbReference>
<dbReference type="PANTHER" id="PTHR12110:SF53">
    <property type="entry name" value="BLR5974 PROTEIN"/>
    <property type="match status" value="1"/>
</dbReference>
<dbReference type="Gene3D" id="3.20.20.150">
    <property type="entry name" value="Divalent-metal-dependent TIM barrel enzymes"/>
    <property type="match status" value="1"/>
</dbReference>
<gene>
    <name evidence="2" type="ORF">L1F29_09315</name>
</gene>
<dbReference type="Pfam" id="PF01261">
    <property type="entry name" value="AP_endonuc_2"/>
    <property type="match status" value="1"/>
</dbReference>
<sequence length="288" mass="32206">MKVGLSSYSLSRLIQSKGMDILDAIQWIADQGGEHVEITPFGFDLHGEDGLAESIREKAEQTGIEISNYAVGGNFITVRQEDYDKELERLIRDVDIAGRLGVKLMRHDVAFRDWKDCTLTQLEADMEKLVYACRTVADYAAPLGIVTSVENHGYYIQGSDRVQRLIDAVDRPNFKLTMDIGNYLCTDEDSAAAVQKNISNASMIHAKDFYIRPSNQDPGEGWFRSFGGSYLRGAIVGQGDIDIRGVLRTIKQSGYDGFISIEFEGMEDCLLGSRIGMDNVRRIWSELP</sequence>
<reference evidence="2" key="1">
    <citation type="submission" date="2022-01" db="EMBL/GenBank/DDBJ databases">
        <title>Paenibacillus spongiae sp. nov., isolated from marine sponge.</title>
        <authorList>
            <person name="Li Z."/>
            <person name="Zhang M."/>
        </authorList>
    </citation>
    <scope>NUCLEOTIDE SEQUENCE</scope>
    <source>
        <strain evidence="2">PHS-Z3</strain>
    </source>
</reference>
<dbReference type="InterPro" id="IPR050312">
    <property type="entry name" value="IolE/XylAMocC-like"/>
</dbReference>
<keyword evidence="3" id="KW-1185">Reference proteome</keyword>
<feature type="domain" description="Xylose isomerase-like TIM barrel" evidence="1">
    <location>
        <begin position="25"/>
        <end position="266"/>
    </location>
</feature>
<evidence type="ECO:0000313" key="2">
    <source>
        <dbReference type="EMBL" id="UVI31992.1"/>
    </source>
</evidence>
<organism evidence="2 3">
    <name type="scientific">Paenibacillus spongiae</name>
    <dbReference type="NCBI Taxonomy" id="2909671"/>
    <lineage>
        <taxon>Bacteria</taxon>
        <taxon>Bacillati</taxon>
        <taxon>Bacillota</taxon>
        <taxon>Bacilli</taxon>
        <taxon>Bacillales</taxon>
        <taxon>Paenibacillaceae</taxon>
        <taxon>Paenibacillus</taxon>
    </lineage>
</organism>
<evidence type="ECO:0000259" key="1">
    <source>
        <dbReference type="Pfam" id="PF01261"/>
    </source>
</evidence>
<dbReference type="EMBL" id="CP091430">
    <property type="protein sequence ID" value="UVI31992.1"/>
    <property type="molecule type" value="Genomic_DNA"/>
</dbReference>
<protein>
    <submittedName>
        <fullName evidence="2">Sugar phosphate isomerase/epimerase</fullName>
    </submittedName>
</protein>
<dbReference type="SUPFAM" id="SSF51658">
    <property type="entry name" value="Xylose isomerase-like"/>
    <property type="match status" value="1"/>
</dbReference>
<dbReference type="InterPro" id="IPR036237">
    <property type="entry name" value="Xyl_isomerase-like_sf"/>
</dbReference>
<keyword evidence="2" id="KW-0413">Isomerase</keyword>